<evidence type="ECO:0000259" key="5">
    <source>
        <dbReference type="Pfam" id="PF00883"/>
    </source>
</evidence>
<dbReference type="EMBL" id="SDMP01000008">
    <property type="protein sequence ID" value="RYR41486.1"/>
    <property type="molecule type" value="Genomic_DNA"/>
</dbReference>
<keyword evidence="4" id="KW-0378">Hydrolase</keyword>
<dbReference type="InterPro" id="IPR000819">
    <property type="entry name" value="Peptidase_M17_C"/>
</dbReference>
<accession>A0A445BS81</accession>
<comment type="similarity">
    <text evidence="1">Belongs to the peptidase M17 family.</text>
</comment>
<keyword evidence="2" id="KW-0031">Aminopeptidase</keyword>
<evidence type="ECO:0000313" key="6">
    <source>
        <dbReference type="EMBL" id="RYR41486.1"/>
    </source>
</evidence>
<dbReference type="GO" id="GO:0070006">
    <property type="term" value="F:metalloaminopeptidase activity"/>
    <property type="evidence" value="ECO:0007669"/>
    <property type="project" value="InterPro"/>
</dbReference>
<dbReference type="AlphaFoldDB" id="A0A445BS81"/>
<dbReference type="PANTHER" id="PTHR11963:SF23">
    <property type="entry name" value="CYTOSOL AMINOPEPTIDASE"/>
    <property type="match status" value="1"/>
</dbReference>
<evidence type="ECO:0000256" key="1">
    <source>
        <dbReference type="ARBA" id="ARBA00009528"/>
    </source>
</evidence>
<dbReference type="SUPFAM" id="SSF53187">
    <property type="entry name" value="Zn-dependent exopeptidases"/>
    <property type="match status" value="1"/>
</dbReference>
<reference evidence="6 7" key="1">
    <citation type="submission" date="2019-01" db="EMBL/GenBank/DDBJ databases">
        <title>Sequencing of cultivated peanut Arachis hypogaea provides insights into genome evolution and oil improvement.</title>
        <authorList>
            <person name="Chen X."/>
        </authorList>
    </citation>
    <scope>NUCLEOTIDE SEQUENCE [LARGE SCALE GENOMIC DNA]</scope>
    <source>
        <strain evidence="7">cv. Fuhuasheng</strain>
        <tissue evidence="6">Leaves</tissue>
    </source>
</reference>
<sequence length="99" mass="11434">MQDGLLVLAFPLYLWEYRLREKYLDAMYWSLELSYGKPIVEISGGAIIAALFLKQFVNEKVQWIHINLAGSVWNEKKRSTTGFGVATLVEWILKNPSQK</sequence>
<dbReference type="InterPro" id="IPR011356">
    <property type="entry name" value="Leucine_aapep/pepB"/>
</dbReference>
<dbReference type="PANTHER" id="PTHR11963">
    <property type="entry name" value="LEUCINE AMINOPEPTIDASE-RELATED"/>
    <property type="match status" value="1"/>
</dbReference>
<dbReference type="GO" id="GO:0030145">
    <property type="term" value="F:manganese ion binding"/>
    <property type="evidence" value="ECO:0007669"/>
    <property type="project" value="InterPro"/>
</dbReference>
<evidence type="ECO:0000256" key="3">
    <source>
        <dbReference type="ARBA" id="ARBA00022670"/>
    </source>
</evidence>
<dbReference type="Gene3D" id="3.40.630.10">
    <property type="entry name" value="Zn peptidases"/>
    <property type="match status" value="1"/>
</dbReference>
<organism evidence="6 7">
    <name type="scientific">Arachis hypogaea</name>
    <name type="common">Peanut</name>
    <dbReference type="NCBI Taxonomy" id="3818"/>
    <lineage>
        <taxon>Eukaryota</taxon>
        <taxon>Viridiplantae</taxon>
        <taxon>Streptophyta</taxon>
        <taxon>Embryophyta</taxon>
        <taxon>Tracheophyta</taxon>
        <taxon>Spermatophyta</taxon>
        <taxon>Magnoliopsida</taxon>
        <taxon>eudicotyledons</taxon>
        <taxon>Gunneridae</taxon>
        <taxon>Pentapetalae</taxon>
        <taxon>rosids</taxon>
        <taxon>fabids</taxon>
        <taxon>Fabales</taxon>
        <taxon>Fabaceae</taxon>
        <taxon>Papilionoideae</taxon>
        <taxon>50 kb inversion clade</taxon>
        <taxon>dalbergioids sensu lato</taxon>
        <taxon>Dalbergieae</taxon>
        <taxon>Pterocarpus clade</taxon>
        <taxon>Arachis</taxon>
    </lineage>
</organism>
<dbReference type="Pfam" id="PF00883">
    <property type="entry name" value="Peptidase_M17"/>
    <property type="match status" value="1"/>
</dbReference>
<keyword evidence="3" id="KW-0645">Protease</keyword>
<dbReference type="GO" id="GO:0005737">
    <property type="term" value="C:cytoplasm"/>
    <property type="evidence" value="ECO:0007669"/>
    <property type="project" value="InterPro"/>
</dbReference>
<gene>
    <name evidence="6" type="ORF">Ahy_A08g037888</name>
</gene>
<dbReference type="STRING" id="3818.A0A445BS81"/>
<keyword evidence="7" id="KW-1185">Reference proteome</keyword>
<feature type="domain" description="Cytosol aminopeptidase" evidence="5">
    <location>
        <begin position="42"/>
        <end position="89"/>
    </location>
</feature>
<evidence type="ECO:0000256" key="4">
    <source>
        <dbReference type="ARBA" id="ARBA00022801"/>
    </source>
</evidence>
<comment type="caution">
    <text evidence="6">The sequence shown here is derived from an EMBL/GenBank/DDBJ whole genome shotgun (WGS) entry which is preliminary data.</text>
</comment>
<dbReference type="Proteomes" id="UP000289738">
    <property type="component" value="Chromosome A08"/>
</dbReference>
<evidence type="ECO:0000256" key="2">
    <source>
        <dbReference type="ARBA" id="ARBA00022438"/>
    </source>
</evidence>
<name>A0A445BS81_ARAHY</name>
<protein>
    <recommendedName>
        <fullName evidence="5">Cytosol aminopeptidase domain-containing protein</fullName>
    </recommendedName>
</protein>
<evidence type="ECO:0000313" key="7">
    <source>
        <dbReference type="Proteomes" id="UP000289738"/>
    </source>
</evidence>
<proteinExistence type="inferred from homology"/>
<dbReference type="GO" id="GO:0006508">
    <property type="term" value="P:proteolysis"/>
    <property type="evidence" value="ECO:0007669"/>
    <property type="project" value="UniProtKB-KW"/>
</dbReference>